<evidence type="ECO:0000313" key="1">
    <source>
        <dbReference type="EMBL" id="JAD70880.1"/>
    </source>
</evidence>
<accession>A0A0A9CBV3</accession>
<proteinExistence type="predicted"/>
<reference evidence="1" key="2">
    <citation type="journal article" date="2015" name="Data Brief">
        <title>Shoot transcriptome of the giant reed, Arundo donax.</title>
        <authorList>
            <person name="Barrero R.A."/>
            <person name="Guerrero F.D."/>
            <person name="Moolhuijzen P."/>
            <person name="Goolsby J.A."/>
            <person name="Tidwell J."/>
            <person name="Bellgard S.E."/>
            <person name="Bellgard M.I."/>
        </authorList>
    </citation>
    <scope>NUCLEOTIDE SEQUENCE</scope>
    <source>
        <tissue evidence="1">Shoot tissue taken approximately 20 cm above the soil surface</tissue>
    </source>
</reference>
<dbReference type="AlphaFoldDB" id="A0A0A9CBV3"/>
<name>A0A0A9CBV3_ARUDO</name>
<sequence length="20" mass="2455">MFNQTTKMVFITFSHKIEHD</sequence>
<organism evidence="1">
    <name type="scientific">Arundo donax</name>
    <name type="common">Giant reed</name>
    <name type="synonym">Donax arundinaceus</name>
    <dbReference type="NCBI Taxonomy" id="35708"/>
    <lineage>
        <taxon>Eukaryota</taxon>
        <taxon>Viridiplantae</taxon>
        <taxon>Streptophyta</taxon>
        <taxon>Embryophyta</taxon>
        <taxon>Tracheophyta</taxon>
        <taxon>Spermatophyta</taxon>
        <taxon>Magnoliopsida</taxon>
        <taxon>Liliopsida</taxon>
        <taxon>Poales</taxon>
        <taxon>Poaceae</taxon>
        <taxon>PACMAD clade</taxon>
        <taxon>Arundinoideae</taxon>
        <taxon>Arundineae</taxon>
        <taxon>Arundo</taxon>
    </lineage>
</organism>
<dbReference type="EMBL" id="GBRH01227015">
    <property type="protein sequence ID" value="JAD70880.1"/>
    <property type="molecule type" value="Transcribed_RNA"/>
</dbReference>
<protein>
    <submittedName>
        <fullName evidence="1">Uncharacterized protein</fullName>
    </submittedName>
</protein>
<reference evidence="1" key="1">
    <citation type="submission" date="2014-09" db="EMBL/GenBank/DDBJ databases">
        <authorList>
            <person name="Magalhaes I.L.F."/>
            <person name="Oliveira U."/>
            <person name="Santos F.R."/>
            <person name="Vidigal T.H.D.A."/>
            <person name="Brescovit A.D."/>
            <person name="Santos A.J."/>
        </authorList>
    </citation>
    <scope>NUCLEOTIDE SEQUENCE</scope>
    <source>
        <tissue evidence="1">Shoot tissue taken approximately 20 cm above the soil surface</tissue>
    </source>
</reference>